<keyword evidence="5 6" id="KW-0472">Membrane</keyword>
<dbReference type="InterPro" id="IPR032813">
    <property type="entry name" value="Na_H_antiport_N"/>
</dbReference>
<dbReference type="InterPro" id="IPR052576">
    <property type="entry name" value="AA_Transporter-Related"/>
</dbReference>
<feature type="domain" description="Na+/H+ antiporter NhaC-like C-terminal" evidence="7">
    <location>
        <begin position="150"/>
        <end position="442"/>
    </location>
</feature>
<feature type="transmembrane region" description="Helical" evidence="6">
    <location>
        <begin position="340"/>
        <end position="358"/>
    </location>
</feature>
<evidence type="ECO:0000256" key="6">
    <source>
        <dbReference type="SAM" id="Phobius"/>
    </source>
</evidence>
<organism evidence="9 10">
    <name type="scientific">Chromohalobacter sarecensis</name>
    <dbReference type="NCBI Taxonomy" id="245294"/>
    <lineage>
        <taxon>Bacteria</taxon>
        <taxon>Pseudomonadati</taxon>
        <taxon>Pseudomonadota</taxon>
        <taxon>Gammaproteobacteria</taxon>
        <taxon>Oceanospirillales</taxon>
        <taxon>Halomonadaceae</taxon>
        <taxon>Chromohalobacter</taxon>
    </lineage>
</organism>
<feature type="transmembrane region" description="Helical" evidence="6">
    <location>
        <begin position="197"/>
        <end position="218"/>
    </location>
</feature>
<dbReference type="Pfam" id="PF13726">
    <property type="entry name" value="Na_H_antiport_2"/>
    <property type="match status" value="1"/>
</dbReference>
<dbReference type="Pfam" id="PF03553">
    <property type="entry name" value="Na_H_antiporter"/>
    <property type="match status" value="1"/>
</dbReference>
<evidence type="ECO:0000256" key="1">
    <source>
        <dbReference type="ARBA" id="ARBA00004651"/>
    </source>
</evidence>
<feature type="domain" description="Putative Na+/H+ antiporter N-terminal" evidence="8">
    <location>
        <begin position="2"/>
        <end position="87"/>
    </location>
</feature>
<dbReference type="PANTHER" id="PTHR37821:SF1">
    <property type="entry name" value="AMINO ACID TRANSPORTER YUIF-RELATED"/>
    <property type="match status" value="1"/>
</dbReference>
<name>A0ABV9D3W6_9GAMM</name>
<proteinExistence type="predicted"/>
<feature type="transmembrane region" description="Helical" evidence="6">
    <location>
        <begin position="270"/>
        <end position="288"/>
    </location>
</feature>
<dbReference type="EMBL" id="JBHSEU010000021">
    <property type="protein sequence ID" value="MFC4539830.1"/>
    <property type="molecule type" value="Genomic_DNA"/>
</dbReference>
<feature type="transmembrane region" description="Helical" evidence="6">
    <location>
        <begin position="247"/>
        <end position="264"/>
    </location>
</feature>
<gene>
    <name evidence="9" type="ORF">ACFO0U_13715</name>
</gene>
<protein>
    <submittedName>
        <fullName evidence="9">Na+/H+ antiporter family protein</fullName>
    </submittedName>
</protein>
<evidence type="ECO:0000259" key="8">
    <source>
        <dbReference type="Pfam" id="PF13726"/>
    </source>
</evidence>
<feature type="transmembrane region" description="Helical" evidence="6">
    <location>
        <begin position="148"/>
        <end position="171"/>
    </location>
</feature>
<feature type="transmembrane region" description="Helical" evidence="6">
    <location>
        <begin position="300"/>
        <end position="320"/>
    </location>
</feature>
<dbReference type="RefSeq" id="WP_246969676.1">
    <property type="nucleotide sequence ID" value="NZ_JAKGAN010000002.1"/>
</dbReference>
<feature type="transmembrane region" description="Helical" evidence="6">
    <location>
        <begin position="58"/>
        <end position="76"/>
    </location>
</feature>
<dbReference type="InterPro" id="IPR018461">
    <property type="entry name" value="Na/H_Antiport_NhaC-like_C"/>
</dbReference>
<reference evidence="10" key="1">
    <citation type="journal article" date="2019" name="Int. J. Syst. Evol. Microbiol.">
        <title>The Global Catalogue of Microorganisms (GCM) 10K type strain sequencing project: providing services to taxonomists for standard genome sequencing and annotation.</title>
        <authorList>
            <consortium name="The Broad Institute Genomics Platform"/>
            <consortium name="The Broad Institute Genome Sequencing Center for Infectious Disease"/>
            <person name="Wu L."/>
            <person name="Ma J."/>
        </authorList>
    </citation>
    <scope>NUCLEOTIDE SEQUENCE [LARGE SCALE GENOMIC DNA]</scope>
    <source>
        <strain evidence="10">CGMCC 1.12121</strain>
    </source>
</reference>
<feature type="transmembrane region" description="Helical" evidence="6">
    <location>
        <begin position="370"/>
        <end position="395"/>
    </location>
</feature>
<evidence type="ECO:0000256" key="3">
    <source>
        <dbReference type="ARBA" id="ARBA00022692"/>
    </source>
</evidence>
<evidence type="ECO:0000256" key="4">
    <source>
        <dbReference type="ARBA" id="ARBA00022989"/>
    </source>
</evidence>
<evidence type="ECO:0000259" key="7">
    <source>
        <dbReference type="Pfam" id="PF03553"/>
    </source>
</evidence>
<evidence type="ECO:0000256" key="2">
    <source>
        <dbReference type="ARBA" id="ARBA00022475"/>
    </source>
</evidence>
<comment type="subcellular location">
    <subcellularLocation>
        <location evidence="1">Cell membrane</location>
        <topology evidence="1">Multi-pass membrane protein</topology>
    </subcellularLocation>
</comment>
<evidence type="ECO:0000256" key="5">
    <source>
        <dbReference type="ARBA" id="ARBA00023136"/>
    </source>
</evidence>
<comment type="caution">
    <text evidence="9">The sequence shown here is derived from an EMBL/GenBank/DDBJ whole genome shotgun (WGS) entry which is preliminary data.</text>
</comment>
<feature type="transmembrane region" description="Helical" evidence="6">
    <location>
        <begin position="430"/>
        <end position="447"/>
    </location>
</feature>
<accession>A0ABV9D3W6</accession>
<sequence>MNAVILAVLVMVGLALARVSVVFALIVGALVGGLVGGLGLEDTLAAFNDGVGGGAKVALAYATLGAFAVAISRSGLPDLLAQRLIRLLGHEASYKRQSAVKYILLVALLLVAISSQNLIPVHIAFIPILVPPLLKIMNPLRLDRRMVACVLTFGLTAPYMLLPVGFGAIFLNDILLANINSAGEAVGLEVTRGMVPLAMGIPVAGMALGLLVAVFYSYRKPRDYEARDVAASNAPHHASEVTLHTRGLVMAVVAIVAALSIQLYSGSMIMGGLVGFALLSLGGIFKWREADDLFTSGMRMMALIGFIMITAAGFASVMQATGDIDTLVENAFAIIGDNQGLAALLMLLVGLFITLGIGSSFSTIPIIAAIYVPLAMQFGFSPMATVALVGTAAALGDAGSPASDSTLGPTSGLNVDRQHDHIWDSVVPTFIHYNIPLIVFGWLAAMWL</sequence>
<dbReference type="Proteomes" id="UP001596030">
    <property type="component" value="Unassembled WGS sequence"/>
</dbReference>
<keyword evidence="4 6" id="KW-1133">Transmembrane helix</keyword>
<evidence type="ECO:0000313" key="9">
    <source>
        <dbReference type="EMBL" id="MFC4539830.1"/>
    </source>
</evidence>
<dbReference type="PANTHER" id="PTHR37821">
    <property type="entry name" value="AMINO ACID TRANSPORTER YUIF-RELATED"/>
    <property type="match status" value="1"/>
</dbReference>
<evidence type="ECO:0000313" key="10">
    <source>
        <dbReference type="Proteomes" id="UP001596030"/>
    </source>
</evidence>
<keyword evidence="10" id="KW-1185">Reference proteome</keyword>
<keyword evidence="2" id="KW-1003">Cell membrane</keyword>
<keyword evidence="3 6" id="KW-0812">Transmembrane</keyword>